<evidence type="ECO:0000313" key="3">
    <source>
        <dbReference type="Proteomes" id="UP000008899"/>
    </source>
</evidence>
<name>G0XNS0_9CAUD</name>
<proteinExistence type="predicted"/>
<dbReference type="GO" id="GO:0003677">
    <property type="term" value="F:DNA binding"/>
    <property type="evidence" value="ECO:0007669"/>
    <property type="project" value="InterPro"/>
</dbReference>
<dbReference type="RefSeq" id="YP_004782150.1">
    <property type="nucleotide sequence ID" value="NC_015933.1"/>
</dbReference>
<dbReference type="InterPro" id="IPR003615">
    <property type="entry name" value="HNH_nuc"/>
</dbReference>
<gene>
    <name evidence="2" type="ORF">gp24.1</name>
</gene>
<sequence>MNWHELFVYSNGSLYWKVSRGCVKAGAIAGCLDNSGYLRVKCNRKNHLVHRIIYEMEIGPIPDGMQVDHIDHNRLNNYPSNFRLVTNMVNSKNQTMRVTNTSGVTGVYWHTRDKIWTAHINDNGKQIYLGKFNSKQEAISARKEAEKLLGYHINHGEP</sequence>
<dbReference type="KEGG" id="vg:11117635"/>
<keyword evidence="3" id="KW-1185">Reference proteome</keyword>
<dbReference type="EMBL" id="HQ259105">
    <property type="protein sequence ID" value="AEL79631.1"/>
    <property type="molecule type" value="Genomic_DNA"/>
</dbReference>
<keyword evidence="2" id="KW-0378">Hydrolase</keyword>
<accession>G0XNS0</accession>
<dbReference type="SUPFAM" id="SSF54060">
    <property type="entry name" value="His-Me finger endonucleases"/>
    <property type="match status" value="1"/>
</dbReference>
<dbReference type="OrthoDB" id="21336at10239"/>
<evidence type="ECO:0000259" key="1">
    <source>
        <dbReference type="SMART" id="SM00507"/>
    </source>
</evidence>
<keyword evidence="2" id="KW-0255">Endonuclease</keyword>
<dbReference type="Gene3D" id="3.90.75.20">
    <property type="match status" value="1"/>
</dbReference>
<dbReference type="SUPFAM" id="SSF54171">
    <property type="entry name" value="DNA-binding domain"/>
    <property type="match status" value="1"/>
</dbReference>
<protein>
    <submittedName>
        <fullName evidence="2">Putative HNH homing endonuclease</fullName>
    </submittedName>
</protein>
<dbReference type="GO" id="GO:0004519">
    <property type="term" value="F:endonuclease activity"/>
    <property type="evidence" value="ECO:0007669"/>
    <property type="project" value="UniProtKB-KW"/>
</dbReference>
<dbReference type="InterPro" id="IPR044925">
    <property type="entry name" value="His-Me_finger_sf"/>
</dbReference>
<keyword evidence="2" id="KW-0540">Nuclease</keyword>
<dbReference type="SMART" id="SM00507">
    <property type="entry name" value="HNHc"/>
    <property type="match status" value="1"/>
</dbReference>
<evidence type="ECO:0000313" key="2">
    <source>
        <dbReference type="EMBL" id="AEL79631.1"/>
    </source>
</evidence>
<dbReference type="GeneID" id="11117635"/>
<organism evidence="2 3">
    <name type="scientific">Escherichia phage vB_EcoP_G7C</name>
    <dbReference type="NCBI Taxonomy" id="1054461"/>
    <lineage>
        <taxon>Viruses</taxon>
        <taxon>Duplodnaviria</taxon>
        <taxon>Heunggongvirae</taxon>
        <taxon>Uroviricota</taxon>
        <taxon>Caudoviricetes</taxon>
        <taxon>Schitoviridae</taxon>
        <taxon>Enquatrovirinae</taxon>
        <taxon>Gamaleyavirus</taxon>
        <taxon>Gamaleyavirus G7C</taxon>
    </lineage>
</organism>
<feature type="domain" description="HNH nuclease" evidence="1">
    <location>
        <begin position="43"/>
        <end position="91"/>
    </location>
</feature>
<dbReference type="Pfam" id="PF13392">
    <property type="entry name" value="HNH_3"/>
    <property type="match status" value="1"/>
</dbReference>
<reference evidence="2 3" key="1">
    <citation type="journal article" date="2012" name="Virology">
        <title>Isolation and characterization of a novel indigenous intestinal N4-related coliphage vB_EcoP_G7C.</title>
        <authorList>
            <person name="Kulikov E."/>
            <person name="Kropinski A.M."/>
            <person name="Golomidova A."/>
            <person name="Lingohr E."/>
            <person name="Govorun V."/>
            <person name="Serebryakova M."/>
            <person name="Prokhorov N."/>
            <person name="Letarova M."/>
            <person name="Manykin A."/>
            <person name="Strotskaya A."/>
            <person name="Letarov A."/>
        </authorList>
    </citation>
    <scope>NUCLEOTIDE SEQUENCE [LARGE SCALE GENOMIC DNA]</scope>
    <source>
        <strain evidence="2">G7C</strain>
    </source>
</reference>
<dbReference type="Gene3D" id="1.20.5.2050">
    <property type="match status" value="1"/>
</dbReference>
<dbReference type="Proteomes" id="UP000008899">
    <property type="component" value="Segment"/>
</dbReference>
<dbReference type="InterPro" id="IPR016177">
    <property type="entry name" value="DNA-bd_dom_sf"/>
</dbReference>